<reference evidence="1" key="1">
    <citation type="journal article" date="2014" name="Front. Microbiol.">
        <title>High frequency of phylogenetically diverse reductive dehalogenase-homologous genes in deep subseafloor sedimentary metagenomes.</title>
        <authorList>
            <person name="Kawai M."/>
            <person name="Futagami T."/>
            <person name="Toyoda A."/>
            <person name="Takaki Y."/>
            <person name="Nishi S."/>
            <person name="Hori S."/>
            <person name="Arai W."/>
            <person name="Tsubouchi T."/>
            <person name="Morono Y."/>
            <person name="Uchiyama I."/>
            <person name="Ito T."/>
            <person name="Fujiyama A."/>
            <person name="Inagaki F."/>
            <person name="Takami H."/>
        </authorList>
    </citation>
    <scope>NUCLEOTIDE SEQUENCE</scope>
    <source>
        <strain evidence="1">Expedition CK06-06</strain>
    </source>
</reference>
<gene>
    <name evidence="1" type="ORF">S12H4_25602</name>
</gene>
<dbReference type="AlphaFoldDB" id="X1R5G6"/>
<name>X1R5G6_9ZZZZ</name>
<comment type="caution">
    <text evidence="1">The sequence shown here is derived from an EMBL/GenBank/DDBJ whole genome shotgun (WGS) entry which is preliminary data.</text>
</comment>
<proteinExistence type="predicted"/>
<dbReference type="EMBL" id="BARW01014443">
    <property type="protein sequence ID" value="GAI75783.1"/>
    <property type="molecule type" value="Genomic_DNA"/>
</dbReference>
<accession>X1R5G6</accession>
<feature type="non-terminal residue" evidence="1">
    <location>
        <position position="1"/>
    </location>
</feature>
<organism evidence="1">
    <name type="scientific">marine sediment metagenome</name>
    <dbReference type="NCBI Taxonomy" id="412755"/>
    <lineage>
        <taxon>unclassified sequences</taxon>
        <taxon>metagenomes</taxon>
        <taxon>ecological metagenomes</taxon>
    </lineage>
</organism>
<sequence>AAYFSAVEYDIYDPPYGVVYYLDNYAGVTWKQIVEAWVKDDFEGRAWTIAVIDRMRQILWDEPFEILWAARPEDKKGEL</sequence>
<evidence type="ECO:0000313" key="1">
    <source>
        <dbReference type="EMBL" id="GAI75783.1"/>
    </source>
</evidence>
<protein>
    <submittedName>
        <fullName evidence="1">Uncharacterized protein</fullName>
    </submittedName>
</protein>